<accession>A0A193G5U4</accession>
<dbReference type="NCBIfam" id="TIGR00654">
    <property type="entry name" value="PhzF_family"/>
    <property type="match status" value="1"/>
</dbReference>
<dbReference type="PANTHER" id="PTHR13774">
    <property type="entry name" value="PHENAZINE BIOSYNTHESIS PROTEIN"/>
    <property type="match status" value="1"/>
</dbReference>
<name>A0A193G5U4_9BORD</name>
<evidence type="ECO:0000256" key="3">
    <source>
        <dbReference type="PIRSR" id="PIRSR016184-1"/>
    </source>
</evidence>
<dbReference type="Gene3D" id="3.10.310.10">
    <property type="entry name" value="Diaminopimelate Epimerase, Chain A, domain 1"/>
    <property type="match status" value="2"/>
</dbReference>
<feature type="active site" evidence="3">
    <location>
        <position position="55"/>
    </location>
</feature>
<dbReference type="Pfam" id="PF02567">
    <property type="entry name" value="PhzC-PhzF"/>
    <property type="match status" value="1"/>
</dbReference>
<dbReference type="GO" id="GO:0016853">
    <property type="term" value="F:isomerase activity"/>
    <property type="evidence" value="ECO:0007669"/>
    <property type="project" value="UniProtKB-KW"/>
</dbReference>
<sequence length="288" mass="30847">MRAPRPPRPREAALLRVFVDPAMPDRGGNPVPLVLDASGMTAADMQALAARHGHESVFVLAAEGEAGHDWRFRFFVPAHEMEMCGHATVGALWALRQWGYWTGGHARIQTLSGSVDAEWDAGRGWAWVSQPAAAIVPLAHDRCEAIYRVLRVDPGTPGLHAVNACTSRVKTLVHLPDSHALDALRPDYGAIRALCEDIDSTGIYPYALSAEGACARQFPKSSGYPEDAATGIAAAALWGYLHAQGQIPGGGIYTVRQGVAMGAPSAISLRPRDGMPGCWLSGEVRWQA</sequence>
<dbReference type="GO" id="GO:0005737">
    <property type="term" value="C:cytoplasm"/>
    <property type="evidence" value="ECO:0007669"/>
    <property type="project" value="TreeGrafter"/>
</dbReference>
<keyword evidence="2" id="KW-0413">Isomerase</keyword>
<evidence type="ECO:0000256" key="2">
    <source>
        <dbReference type="ARBA" id="ARBA00023235"/>
    </source>
</evidence>
<proteinExistence type="inferred from homology"/>
<evidence type="ECO:0000313" key="5">
    <source>
        <dbReference type="Proteomes" id="UP000092213"/>
    </source>
</evidence>
<dbReference type="PANTHER" id="PTHR13774:SF39">
    <property type="entry name" value="BIOSYNTHESIS PROTEIN, PUTATIVE-RELATED"/>
    <property type="match status" value="1"/>
</dbReference>
<dbReference type="EMBL" id="CP016171">
    <property type="protein sequence ID" value="ANN74831.1"/>
    <property type="molecule type" value="Genomic_DNA"/>
</dbReference>
<evidence type="ECO:0000256" key="1">
    <source>
        <dbReference type="ARBA" id="ARBA00008270"/>
    </source>
</evidence>
<protein>
    <submittedName>
        <fullName evidence="4">Phenazine biosynthesis protein</fullName>
    </submittedName>
</protein>
<organism evidence="4 5">
    <name type="scientific">Bordetella bronchialis</name>
    <dbReference type="NCBI Taxonomy" id="463025"/>
    <lineage>
        <taxon>Bacteria</taxon>
        <taxon>Pseudomonadati</taxon>
        <taxon>Pseudomonadota</taxon>
        <taxon>Betaproteobacteria</taxon>
        <taxon>Burkholderiales</taxon>
        <taxon>Alcaligenaceae</taxon>
        <taxon>Bordetella</taxon>
    </lineage>
</organism>
<comment type="similarity">
    <text evidence="1">Belongs to the PhzF family.</text>
</comment>
<gene>
    <name evidence="4" type="ORF">BAU08_15610</name>
</gene>
<dbReference type="SUPFAM" id="SSF54506">
    <property type="entry name" value="Diaminopimelate epimerase-like"/>
    <property type="match status" value="1"/>
</dbReference>
<evidence type="ECO:0000313" key="4">
    <source>
        <dbReference type="EMBL" id="ANN74831.1"/>
    </source>
</evidence>
<dbReference type="InterPro" id="IPR003719">
    <property type="entry name" value="Phenazine_PhzF-like"/>
</dbReference>
<dbReference type="PIRSF" id="PIRSF016184">
    <property type="entry name" value="PhzC_PhzF"/>
    <property type="match status" value="1"/>
</dbReference>
<dbReference type="Proteomes" id="UP000092213">
    <property type="component" value="Chromosome"/>
</dbReference>
<dbReference type="AlphaFoldDB" id="A0A193G5U4"/>
<reference evidence="4 5" key="1">
    <citation type="submission" date="2016-06" db="EMBL/GenBank/DDBJ databases">
        <title>Complete genome sequences of Bordetella bronchialis and Bordetella flabilis.</title>
        <authorList>
            <person name="LiPuma J.J."/>
            <person name="Spilker T."/>
        </authorList>
    </citation>
    <scope>NUCLEOTIDE SEQUENCE [LARGE SCALE GENOMIC DNA]</scope>
    <source>
        <strain evidence="4 5">AU17976</strain>
    </source>
</reference>
<dbReference type="STRING" id="463025.BAU08_15610"/>